<accession>A0ABN9QMW0</accession>
<organism evidence="1 2">
    <name type="scientific">Prorocentrum cordatum</name>
    <dbReference type="NCBI Taxonomy" id="2364126"/>
    <lineage>
        <taxon>Eukaryota</taxon>
        <taxon>Sar</taxon>
        <taxon>Alveolata</taxon>
        <taxon>Dinophyceae</taxon>
        <taxon>Prorocentrales</taxon>
        <taxon>Prorocentraceae</taxon>
        <taxon>Prorocentrum</taxon>
    </lineage>
</organism>
<dbReference type="EMBL" id="CAUYUJ010003937">
    <property type="protein sequence ID" value="CAK0807465.1"/>
    <property type="molecule type" value="Genomic_DNA"/>
</dbReference>
<proteinExistence type="predicted"/>
<name>A0ABN9QMW0_9DINO</name>
<dbReference type="Proteomes" id="UP001189429">
    <property type="component" value="Unassembled WGS sequence"/>
</dbReference>
<evidence type="ECO:0000313" key="2">
    <source>
        <dbReference type="Proteomes" id="UP001189429"/>
    </source>
</evidence>
<reference evidence="1" key="1">
    <citation type="submission" date="2023-10" db="EMBL/GenBank/DDBJ databases">
        <authorList>
            <person name="Chen Y."/>
            <person name="Shah S."/>
            <person name="Dougan E. K."/>
            <person name="Thang M."/>
            <person name="Chan C."/>
        </authorList>
    </citation>
    <scope>NUCLEOTIDE SEQUENCE [LARGE SCALE GENOMIC DNA]</scope>
</reference>
<sequence length="375" mass="39589">MWPMADPEPDGKRRWAAASARTLARRRRRAWRAAVGESRALAISRRVDIFRRSLGAHWALGDALGGHEASIMAAVGAAKLIGLDELAALAEELGISANWARHAAPPGLARLRKVPSGIVATELEKFRARLHSPEFVVVTSLMAEARPSQCDDGDELESERQHEQAVRTALASTSGNAGEGLEVAATASEVEEGVAPSCPDYQHERGNEQEYEDLTMRPDVVDAVVDGDPRGEDIGLLDAVLDVPAGGLSIGTGPAGESLKEEPCVFDVTDEEPMDPAVLAPVRAMERAVPRAAPGVPPRGLVEQWGHVGKNPEPAGSPCDRWAALAGDEDDGIGEYDADPVHFGGTVHACAPIARSPVVHAPDEKSIGVRGSGGL</sequence>
<evidence type="ECO:0000313" key="1">
    <source>
        <dbReference type="EMBL" id="CAK0807465.1"/>
    </source>
</evidence>
<evidence type="ECO:0008006" key="3">
    <source>
        <dbReference type="Google" id="ProtNLM"/>
    </source>
</evidence>
<keyword evidence="2" id="KW-1185">Reference proteome</keyword>
<gene>
    <name evidence="1" type="ORF">PCOR1329_LOCUS13342</name>
</gene>
<comment type="caution">
    <text evidence="1">The sequence shown here is derived from an EMBL/GenBank/DDBJ whole genome shotgun (WGS) entry which is preliminary data.</text>
</comment>
<protein>
    <recommendedName>
        <fullName evidence="3">DUF222 domain-containing protein</fullName>
    </recommendedName>
</protein>